<evidence type="ECO:0000313" key="2">
    <source>
        <dbReference type="EMBL" id="QPL31955.1"/>
    </source>
</evidence>
<proteinExistence type="predicted"/>
<dbReference type="EMBL" id="CP065202">
    <property type="protein sequence ID" value="QPL31955.1"/>
    <property type="molecule type" value="Genomic_DNA"/>
</dbReference>
<protein>
    <submittedName>
        <fullName evidence="2">DUF262 domain-containing protein</fullName>
    </submittedName>
</protein>
<sequence>MPTPPKSLKSQLDLIQQKARERTVKTQNVEYDLFSLKRLISKNSIKLDPDYQRRHRWPIETSSRLIESLILNIPIPVIFISQDIDVDDEIEDAVSRYTVIDGQQRLTAIYNFLNGDYALVGLEALPELDGMFYKDLPPFLLRRLDERTIKCLRIDSTVDEQVKFDIFERLNTGSIKLEAQELRNATARGPFNILIKELAKNKDFRKLIQINENNPGENTKVKKMEDVELVLRFFALSNKRYATLKKGFKDFLTQSLNEFNRLSADEITLAGEKFLATIQFINNHAGAMPFAKYRFERGEYKKMSSFNAAVYDAVMVGLADVITPDEMKQPWNEAKLKNFHEVFSNEDFFNAVSGSVNDAAKVATRISVAIEFIKK</sequence>
<gene>
    <name evidence="2" type="ORF">I5R27_02190</name>
</gene>
<dbReference type="RefSeq" id="WP_196883567.1">
    <property type="nucleotide sequence ID" value="NZ_CP065202.1"/>
</dbReference>
<organism evidence="2 3">
    <name type="scientific">Pseudomonas fragi</name>
    <dbReference type="NCBI Taxonomy" id="296"/>
    <lineage>
        <taxon>Bacteria</taxon>
        <taxon>Pseudomonadati</taxon>
        <taxon>Pseudomonadota</taxon>
        <taxon>Gammaproteobacteria</taxon>
        <taxon>Pseudomonadales</taxon>
        <taxon>Pseudomonadaceae</taxon>
        <taxon>Pseudomonas</taxon>
    </lineage>
</organism>
<dbReference type="Pfam" id="PF03235">
    <property type="entry name" value="GmrSD_N"/>
    <property type="match status" value="1"/>
</dbReference>
<dbReference type="InterPro" id="IPR004919">
    <property type="entry name" value="GmrSD_N"/>
</dbReference>
<feature type="domain" description="GmrSD restriction endonucleases N-terminal" evidence="1">
    <location>
        <begin position="37"/>
        <end position="186"/>
    </location>
</feature>
<dbReference type="PANTHER" id="PTHR39639:SF1">
    <property type="entry name" value="DUF262 DOMAIN-CONTAINING PROTEIN"/>
    <property type="match status" value="1"/>
</dbReference>
<reference evidence="2 3" key="1">
    <citation type="submission" date="2020-11" db="EMBL/GenBank/DDBJ databases">
        <title>The Complete Genome of Pseudomonas fragi A13BB.</title>
        <authorList>
            <person name="Awolope O.K."/>
            <person name="O'Driscoll N.H."/>
            <person name="Di Salvo A."/>
            <person name="Lamb A.J."/>
        </authorList>
    </citation>
    <scope>NUCLEOTIDE SEQUENCE [LARGE SCALE GENOMIC DNA]</scope>
    <source>
        <strain evidence="2 3">A13BB</strain>
    </source>
</reference>
<evidence type="ECO:0000259" key="1">
    <source>
        <dbReference type="Pfam" id="PF03235"/>
    </source>
</evidence>
<dbReference type="PANTHER" id="PTHR39639">
    <property type="entry name" value="CHROMOSOME 16, WHOLE GENOME SHOTGUN SEQUENCE"/>
    <property type="match status" value="1"/>
</dbReference>
<dbReference type="AlphaFoldDB" id="A0A9Q6VLR3"/>
<dbReference type="Proteomes" id="UP000594467">
    <property type="component" value="Chromosome"/>
</dbReference>
<evidence type="ECO:0000313" key="3">
    <source>
        <dbReference type="Proteomes" id="UP000594467"/>
    </source>
</evidence>
<name>A0A9Q6VLR3_PSEFR</name>
<accession>A0A9Q6VLR3</accession>